<dbReference type="AlphaFoldDB" id="A0A3S5HTI1"/>
<accession>A0A3S5HTI1</accession>
<organism evidence="1 2">
    <name type="scientific">Microbacterium oxydans</name>
    <dbReference type="NCBI Taxonomy" id="82380"/>
    <lineage>
        <taxon>Bacteria</taxon>
        <taxon>Bacillati</taxon>
        <taxon>Actinomycetota</taxon>
        <taxon>Actinomycetes</taxon>
        <taxon>Micrococcales</taxon>
        <taxon>Microbacteriaceae</taxon>
        <taxon>Microbacterium</taxon>
    </lineage>
</organism>
<evidence type="ECO:0008006" key="3">
    <source>
        <dbReference type="Google" id="ProtNLM"/>
    </source>
</evidence>
<gene>
    <name evidence="1" type="ORF">CVS54_03706</name>
</gene>
<dbReference type="RefSeq" id="WP_127012841.1">
    <property type="nucleotide sequence ID" value="NZ_CP031422.1"/>
</dbReference>
<dbReference type="Proteomes" id="UP000274841">
    <property type="component" value="Chromosome"/>
</dbReference>
<sequence length="252" mass="28636">MTSNMIYRIRRSGTLDWPIKVPTPEGPHFVYHQARHLFLGRSGRGPLHVAWDTNLLLDYFDHGAALWDNESLAERCPGEYGEELEALQVIISLWVVRDIRFHILEGTIADSRTPLSDERRARRRQAWREFCDALALVADDESLRIDTLLLPRSALQNALAMVPAGNDRRLVAEAVQSRLHVFLTRDKGVLAAKEALRPFGLLIMSPGDLLEALAAAGAIHCLLDRRHLYWPMPDQQRVSHLIRALDPTEFRA</sequence>
<evidence type="ECO:0000313" key="1">
    <source>
        <dbReference type="EMBL" id="AZS42343.1"/>
    </source>
</evidence>
<dbReference type="KEGG" id="moy:CVS54_03706"/>
<proteinExistence type="predicted"/>
<name>A0A3S5HTI1_9MICO</name>
<reference evidence="1 2" key="1">
    <citation type="submission" date="2018-08" db="EMBL/GenBank/DDBJ databases">
        <title>Microbacterium oxydans strain HG3.</title>
        <authorList>
            <person name="ORTET P."/>
        </authorList>
    </citation>
    <scope>NUCLEOTIDE SEQUENCE [LARGE SCALE GENOMIC DNA]</scope>
    <source>
        <strain evidence="1 2">HG3</strain>
    </source>
</reference>
<evidence type="ECO:0000313" key="2">
    <source>
        <dbReference type="Proteomes" id="UP000274841"/>
    </source>
</evidence>
<protein>
    <recommendedName>
        <fullName evidence="3">PIN domain-containing protein</fullName>
    </recommendedName>
</protein>
<dbReference type="EMBL" id="CP031422">
    <property type="protein sequence ID" value="AZS42343.1"/>
    <property type="molecule type" value="Genomic_DNA"/>
</dbReference>